<dbReference type="InterPro" id="IPR002078">
    <property type="entry name" value="Sigma_54_int"/>
</dbReference>
<evidence type="ECO:0000256" key="1">
    <source>
        <dbReference type="ARBA" id="ARBA00022741"/>
    </source>
</evidence>
<evidence type="ECO:0000256" key="5">
    <source>
        <dbReference type="ARBA" id="ARBA00023163"/>
    </source>
</evidence>
<keyword evidence="9" id="KW-1185">Reference proteome</keyword>
<dbReference type="RefSeq" id="WP_117315494.1">
    <property type="nucleotide sequence ID" value="NZ_QQSW01000003.1"/>
</dbReference>
<keyword evidence="5" id="KW-0804">Transcription</keyword>
<dbReference type="EMBL" id="SLWX01000005">
    <property type="protein sequence ID" value="TCO76176.1"/>
    <property type="molecule type" value="Genomic_DNA"/>
</dbReference>
<evidence type="ECO:0000313" key="8">
    <source>
        <dbReference type="EMBL" id="TCO76176.1"/>
    </source>
</evidence>
<dbReference type="InterPro" id="IPR027417">
    <property type="entry name" value="P-loop_NTPase"/>
</dbReference>
<feature type="region of interest" description="Disordered" evidence="6">
    <location>
        <begin position="214"/>
        <end position="244"/>
    </location>
</feature>
<dbReference type="PROSITE" id="PS50045">
    <property type="entry name" value="SIGMA54_INTERACT_4"/>
    <property type="match status" value="1"/>
</dbReference>
<keyword evidence="2" id="KW-0067">ATP-binding</keyword>
<dbReference type="InterPro" id="IPR058031">
    <property type="entry name" value="AAA_lid_NorR"/>
</dbReference>
<evidence type="ECO:0000256" key="2">
    <source>
        <dbReference type="ARBA" id="ARBA00022840"/>
    </source>
</evidence>
<evidence type="ECO:0000256" key="6">
    <source>
        <dbReference type="SAM" id="MobiDB-lite"/>
    </source>
</evidence>
<keyword evidence="4 8" id="KW-0238">DNA-binding</keyword>
<organism evidence="8 9">
    <name type="scientific">Chromatocurvus halotolerans</name>
    <dbReference type="NCBI Taxonomy" id="1132028"/>
    <lineage>
        <taxon>Bacteria</taxon>
        <taxon>Pseudomonadati</taxon>
        <taxon>Pseudomonadota</taxon>
        <taxon>Gammaproteobacteria</taxon>
        <taxon>Cellvibrionales</taxon>
        <taxon>Halieaceae</taxon>
        <taxon>Chromatocurvus</taxon>
    </lineage>
</organism>
<accession>A0A4R2KXY7</accession>
<dbReference type="PANTHER" id="PTHR32071:SF117">
    <property type="entry name" value="PTS-DEPENDENT DIHYDROXYACETONE KINASE OPERON REGULATORY PROTEIN-RELATED"/>
    <property type="match status" value="1"/>
</dbReference>
<evidence type="ECO:0000313" key="9">
    <source>
        <dbReference type="Proteomes" id="UP000294980"/>
    </source>
</evidence>
<dbReference type="GO" id="GO:0005524">
    <property type="term" value="F:ATP binding"/>
    <property type="evidence" value="ECO:0007669"/>
    <property type="project" value="UniProtKB-KW"/>
</dbReference>
<name>A0A4R2KXY7_9GAMM</name>
<dbReference type="InterPro" id="IPR036505">
    <property type="entry name" value="Amidase/PGRP_sf"/>
</dbReference>
<dbReference type="InterPro" id="IPR003593">
    <property type="entry name" value="AAA+_ATPase"/>
</dbReference>
<protein>
    <submittedName>
        <fullName evidence="8">DNA-binding NtrC family response regulator</fullName>
    </submittedName>
</protein>
<keyword evidence="1" id="KW-0547">Nucleotide-binding</keyword>
<dbReference type="SMART" id="SM00644">
    <property type="entry name" value="Ami_2"/>
    <property type="match status" value="1"/>
</dbReference>
<dbReference type="SUPFAM" id="SSF52540">
    <property type="entry name" value="P-loop containing nucleoside triphosphate hydrolases"/>
    <property type="match status" value="1"/>
</dbReference>
<dbReference type="InterPro" id="IPR025943">
    <property type="entry name" value="Sigma_54_int_dom_ATP-bd_2"/>
</dbReference>
<dbReference type="SUPFAM" id="SSF55846">
    <property type="entry name" value="N-acetylmuramoyl-L-alanine amidase-like"/>
    <property type="match status" value="1"/>
</dbReference>
<comment type="caution">
    <text evidence="8">The sequence shown here is derived from an EMBL/GenBank/DDBJ whole genome shotgun (WGS) entry which is preliminary data.</text>
</comment>
<dbReference type="PROSITE" id="PS00688">
    <property type="entry name" value="SIGMA54_INTERACT_3"/>
    <property type="match status" value="1"/>
</dbReference>
<dbReference type="PROSITE" id="PS00676">
    <property type="entry name" value="SIGMA54_INTERACT_2"/>
    <property type="match status" value="1"/>
</dbReference>
<dbReference type="InterPro" id="IPR025944">
    <property type="entry name" value="Sigma_54_int_dom_CS"/>
</dbReference>
<evidence type="ECO:0000256" key="3">
    <source>
        <dbReference type="ARBA" id="ARBA00023015"/>
    </source>
</evidence>
<proteinExistence type="predicted"/>
<dbReference type="Proteomes" id="UP000294980">
    <property type="component" value="Unassembled WGS sequence"/>
</dbReference>
<feature type="domain" description="Sigma-54 factor interaction" evidence="7">
    <location>
        <begin position="380"/>
        <end position="617"/>
    </location>
</feature>
<dbReference type="NCBIfam" id="NF008758">
    <property type="entry name" value="PRK11789.1"/>
    <property type="match status" value="1"/>
</dbReference>
<sequence>MTLRVDGGLVPQARWCPSPNCNARPPGCVPELLVLHNISLPPGEFGNGCIESFFCNALETSAHPWFANIAGVQVSAHFLVDREGAITQFVNCDQRAWHAGVSCFQGREACNDFSIGIELEGTDTTPYSDAQYHALSALIPALLAAYPQLSVEAIVGHSDIAPGRKTDPGPAFDWARLHRDLAARGLGPAAAASSDAITCPPGAAPSARLAGTGLRGGMQGMNAQLDHGGSDTVTGPGRISLSGGSRDERLAFTVAFHPVRELIGTRAECPLRRSDNAITLGRDAPTFSLPGSDPARALLDPHVSRRAIRITGGGLQWQVARLQGSSRLCVDGRDVFDHVVIDAVRLRAGVRLMLAHSVVLLMRLEPVSSVTAECSTVEGMLGSSAYTRSLAQQVARAAAIDSDVLLLGPTGTGKDLLARSIHAQSRRATSPMVAVNMAAIPAELSAATLFGSARGAFTGATDRRMGYFEQADGGTLFLDEIGDAPLVLQPQLLRALEQREVQVVGGDIRPFDARIISATDTPIDEDGADFRAALRHRLGAVEIRLLPLCEHPEDIGLLAAHYLALALQESRGEDLWCLLADSPLAVGRCAALFDLLLAHDWPGNVRELVNTLRQVAISADRDMQLPAELVDRLLDSAGAEDARESPAIGAGRRPERPLNEISEADFAAVWEAGDYEVARVARKLGVSRQSVYRRVHESPDYRLASDLSLEELRDALAAHGGDSRRAARALRVSFTGLRARLKDVQALAERASSPGSDD</sequence>
<dbReference type="GO" id="GO:0009253">
    <property type="term" value="P:peptidoglycan catabolic process"/>
    <property type="evidence" value="ECO:0007669"/>
    <property type="project" value="InterPro"/>
</dbReference>
<evidence type="ECO:0000259" key="7">
    <source>
        <dbReference type="PROSITE" id="PS50045"/>
    </source>
</evidence>
<dbReference type="Pfam" id="PF01510">
    <property type="entry name" value="Amidase_2"/>
    <property type="match status" value="1"/>
</dbReference>
<dbReference type="SMART" id="SM00382">
    <property type="entry name" value="AAA"/>
    <property type="match status" value="1"/>
</dbReference>
<dbReference type="Gene3D" id="1.10.8.60">
    <property type="match status" value="1"/>
</dbReference>
<dbReference type="OrthoDB" id="9804019at2"/>
<dbReference type="AlphaFoldDB" id="A0A4R2KXY7"/>
<dbReference type="GO" id="GO:0006355">
    <property type="term" value="P:regulation of DNA-templated transcription"/>
    <property type="evidence" value="ECO:0007669"/>
    <property type="project" value="InterPro"/>
</dbReference>
<dbReference type="CDD" id="cd06583">
    <property type="entry name" value="PGRP"/>
    <property type="match status" value="1"/>
</dbReference>
<evidence type="ECO:0000256" key="4">
    <source>
        <dbReference type="ARBA" id="ARBA00023125"/>
    </source>
</evidence>
<dbReference type="CDD" id="cd00009">
    <property type="entry name" value="AAA"/>
    <property type="match status" value="1"/>
</dbReference>
<dbReference type="PANTHER" id="PTHR32071">
    <property type="entry name" value="TRANSCRIPTIONAL REGULATORY PROTEIN"/>
    <property type="match status" value="1"/>
</dbReference>
<dbReference type="Pfam" id="PF25601">
    <property type="entry name" value="AAA_lid_14"/>
    <property type="match status" value="1"/>
</dbReference>
<dbReference type="Gene3D" id="3.40.80.10">
    <property type="entry name" value="Peptidoglycan recognition protein-like"/>
    <property type="match status" value="1"/>
</dbReference>
<dbReference type="InterPro" id="IPR002502">
    <property type="entry name" value="Amidase_domain"/>
</dbReference>
<dbReference type="GO" id="GO:0008745">
    <property type="term" value="F:N-acetylmuramoyl-L-alanine amidase activity"/>
    <property type="evidence" value="ECO:0007669"/>
    <property type="project" value="InterPro"/>
</dbReference>
<reference evidence="8 9" key="1">
    <citation type="submission" date="2019-03" db="EMBL/GenBank/DDBJ databases">
        <title>Genomic Encyclopedia of Type Strains, Phase IV (KMG-IV): sequencing the most valuable type-strain genomes for metagenomic binning, comparative biology and taxonomic classification.</title>
        <authorList>
            <person name="Goeker M."/>
        </authorList>
    </citation>
    <scope>NUCLEOTIDE SEQUENCE [LARGE SCALE GENOMIC DNA]</scope>
    <source>
        <strain evidence="8 9">DSM 23344</strain>
    </source>
</reference>
<keyword evidence="3" id="KW-0805">Transcription regulation</keyword>
<gene>
    <name evidence="8" type="ORF">EV688_105137</name>
</gene>
<dbReference type="Gene3D" id="3.40.50.300">
    <property type="entry name" value="P-loop containing nucleotide triphosphate hydrolases"/>
    <property type="match status" value="1"/>
</dbReference>
<dbReference type="GO" id="GO:0003677">
    <property type="term" value="F:DNA binding"/>
    <property type="evidence" value="ECO:0007669"/>
    <property type="project" value="UniProtKB-KW"/>
</dbReference>
<dbReference type="Pfam" id="PF00158">
    <property type="entry name" value="Sigma54_activat"/>
    <property type="match status" value="1"/>
</dbReference>